<feature type="region of interest" description="Disordered" evidence="1">
    <location>
        <begin position="163"/>
        <end position="205"/>
    </location>
</feature>
<dbReference type="RefSeq" id="XP_009493201.1">
    <property type="nucleotide sequence ID" value="XM_009494926.1"/>
</dbReference>
<dbReference type="EMBL" id="KB932202">
    <property type="protein sequence ID" value="KCV71623.1"/>
    <property type="molecule type" value="Genomic_DNA"/>
</dbReference>
<dbReference type="InterPro" id="IPR046368">
    <property type="entry name" value="Tag1"/>
</dbReference>
<evidence type="ECO:0000256" key="1">
    <source>
        <dbReference type="SAM" id="MobiDB-lite"/>
    </source>
</evidence>
<evidence type="ECO:0000313" key="3">
    <source>
        <dbReference type="EMBL" id="KCV71623.1"/>
    </source>
</evidence>
<reference evidence="3" key="1">
    <citation type="submission" date="2013-04" db="EMBL/GenBank/DDBJ databases">
        <title>The Genome Sequence of Fonticula alba ATCC 38817.</title>
        <authorList>
            <consortium name="The Broad Institute Genomics Platform"/>
            <person name="Russ C."/>
            <person name="Cuomo C."/>
            <person name="Burger G."/>
            <person name="Gray M.W."/>
            <person name="Holland P.W.H."/>
            <person name="King N."/>
            <person name="Lang F.B.F."/>
            <person name="Roger A.J."/>
            <person name="Ruiz-Trillo I."/>
            <person name="Brown M."/>
            <person name="Walker B."/>
            <person name="Young S."/>
            <person name="Zeng Q."/>
            <person name="Gargeya S."/>
            <person name="Fitzgerald M."/>
            <person name="Haas B."/>
            <person name="Abouelleil A."/>
            <person name="Allen A.W."/>
            <person name="Alvarado L."/>
            <person name="Arachchi H.M."/>
            <person name="Berlin A.M."/>
            <person name="Chapman S.B."/>
            <person name="Gainer-Dewar J."/>
            <person name="Goldberg J."/>
            <person name="Griggs A."/>
            <person name="Gujja S."/>
            <person name="Hansen M."/>
            <person name="Howarth C."/>
            <person name="Imamovic A."/>
            <person name="Ireland A."/>
            <person name="Larimer J."/>
            <person name="McCowan C."/>
            <person name="Murphy C."/>
            <person name="Pearson M."/>
            <person name="Poon T.W."/>
            <person name="Priest M."/>
            <person name="Roberts A."/>
            <person name="Saif S."/>
            <person name="Shea T."/>
            <person name="Sisk P."/>
            <person name="Sykes S."/>
            <person name="Wortman J."/>
            <person name="Nusbaum C."/>
            <person name="Birren B."/>
        </authorList>
    </citation>
    <scope>NUCLEOTIDE SEQUENCE [LARGE SCALE GENOMIC DNA]</scope>
    <source>
        <strain evidence="3">ATCC 38817</strain>
    </source>
</reference>
<feature type="compositionally biased region" description="Low complexity" evidence="1">
    <location>
        <begin position="172"/>
        <end position="196"/>
    </location>
</feature>
<sequence length="581" mass="61743">MSTPDLYTASGDSGTHISINDPVAPNDPTYYGATLNSEISSTEHDPLFSEPDEVDKADKKRKRIILITVLSVFGVALFLTLLFTLIIPAVITALMGHFIRKADVEIYSLELLDVKDGVSSVHLRAAILADAPFSTSGVLHSGPVDVLVPDPLLCPQPPPPGEAGGFRLRAASQSGSSPSGSFSSSTSGGSSSSSDSTPPPEDVDPGCTYAVVGSVMLPSIEFDGLHVEIDIIADMIILDDRLLHSFMERVAMSEWTSARMAGKLKITAKVPIYSNHTALVSIDQKAIVRGFVGFDLLVEDIIYSDSTLDTLTLGFVVALHNPSTVAFSWPLKVLASQLDVFYYGAVPPVEGAPRPDPTVSLGLMDVEGVVVQHGLNRLTMYGTLINTPASAPVIGQFMADYVTGSAVDLRVSGSLKLDLGLPEPEPDAVATITVGHVLPALAEPLIEGVFIDFSGGLPLPGPGGITLHGQAKFRMPLGFDLHIVRGSFDAYSHNCDAVLDRVNLDWSKNPLLLPSRQAICVPISMKVSISSASCLFNAFLQGEELLVSCHAAELLVRVGVFDLLAQFDYGPVVASPRRCTV</sequence>
<evidence type="ECO:0000313" key="4">
    <source>
        <dbReference type="Proteomes" id="UP000030693"/>
    </source>
</evidence>
<organism evidence="3">
    <name type="scientific">Fonticula alba</name>
    <name type="common">Slime mold</name>
    <dbReference type="NCBI Taxonomy" id="691883"/>
    <lineage>
        <taxon>Eukaryota</taxon>
        <taxon>Rotosphaerida</taxon>
        <taxon>Fonticulaceae</taxon>
        <taxon>Fonticula</taxon>
    </lineage>
</organism>
<keyword evidence="2" id="KW-0812">Transmembrane</keyword>
<dbReference type="PANTHER" id="PTHR35895:SF3">
    <property type="entry name" value="PRE-RRNA PROCESSING PROTEIN"/>
    <property type="match status" value="1"/>
</dbReference>
<feature type="transmembrane region" description="Helical" evidence="2">
    <location>
        <begin position="64"/>
        <end position="91"/>
    </location>
</feature>
<protein>
    <submittedName>
        <fullName evidence="3">Uncharacterized protein</fullName>
    </submittedName>
</protein>
<dbReference type="PANTHER" id="PTHR35895">
    <property type="entry name" value="CHROMOSOME 16, WHOLE GENOME SHOTGUN SEQUENCE"/>
    <property type="match status" value="1"/>
</dbReference>
<gene>
    <name evidence="3" type="ORF">H696_01039</name>
</gene>
<dbReference type="GO" id="GO:0016020">
    <property type="term" value="C:membrane"/>
    <property type="evidence" value="ECO:0007669"/>
    <property type="project" value="TreeGrafter"/>
</dbReference>
<keyword evidence="2" id="KW-0472">Membrane</keyword>
<feature type="region of interest" description="Disordered" evidence="1">
    <location>
        <begin position="1"/>
        <end position="25"/>
    </location>
</feature>
<dbReference type="Proteomes" id="UP000030693">
    <property type="component" value="Unassembled WGS sequence"/>
</dbReference>
<proteinExistence type="predicted"/>
<keyword evidence="2" id="KW-1133">Transmembrane helix</keyword>
<dbReference type="GeneID" id="20525764"/>
<accession>A0A058ZCG5</accession>
<evidence type="ECO:0000256" key="2">
    <source>
        <dbReference type="SAM" id="Phobius"/>
    </source>
</evidence>
<name>A0A058ZCG5_FONAL</name>
<keyword evidence="4" id="KW-1185">Reference proteome</keyword>
<feature type="compositionally biased region" description="Polar residues" evidence="1">
    <location>
        <begin position="1"/>
        <end position="18"/>
    </location>
</feature>
<dbReference type="AlphaFoldDB" id="A0A058ZCG5"/>